<evidence type="ECO:0000256" key="17">
    <source>
        <dbReference type="ARBA" id="ARBA00061496"/>
    </source>
</evidence>
<dbReference type="PANTHER" id="PTHR19384:SF17">
    <property type="entry name" value="NADPH--CYTOCHROME P450 REDUCTASE"/>
    <property type="match status" value="1"/>
</dbReference>
<evidence type="ECO:0000313" key="22">
    <source>
        <dbReference type="Proteomes" id="UP001141806"/>
    </source>
</evidence>
<dbReference type="Pfam" id="PF00667">
    <property type="entry name" value="FAD_binding_1"/>
    <property type="match status" value="1"/>
</dbReference>
<feature type="binding site" evidence="18">
    <location>
        <begin position="156"/>
        <end position="159"/>
    </location>
    <ligand>
        <name>FMN</name>
        <dbReference type="ChEBI" id="CHEBI:58210"/>
    </ligand>
</feature>
<organism evidence="21 22">
    <name type="scientific">Protea cynaroides</name>
    <dbReference type="NCBI Taxonomy" id="273540"/>
    <lineage>
        <taxon>Eukaryota</taxon>
        <taxon>Viridiplantae</taxon>
        <taxon>Streptophyta</taxon>
        <taxon>Embryophyta</taxon>
        <taxon>Tracheophyta</taxon>
        <taxon>Spermatophyta</taxon>
        <taxon>Magnoliopsida</taxon>
        <taxon>Proteales</taxon>
        <taxon>Proteaceae</taxon>
        <taxon>Protea</taxon>
    </lineage>
</organism>
<dbReference type="FunFam" id="3.40.50.80:FF:000001">
    <property type="entry name" value="NADPH--cytochrome P450 reductase 1"/>
    <property type="match status" value="1"/>
</dbReference>
<evidence type="ECO:0000256" key="12">
    <source>
        <dbReference type="ARBA" id="ARBA00022989"/>
    </source>
</evidence>
<dbReference type="Gene3D" id="3.40.50.1000">
    <property type="entry name" value="HAD superfamily/HAD-like"/>
    <property type="match status" value="1"/>
</dbReference>
<dbReference type="InterPro" id="IPR006439">
    <property type="entry name" value="HAD-SF_hydro_IA"/>
</dbReference>
<evidence type="ECO:0000256" key="18">
    <source>
        <dbReference type="HAMAP-Rule" id="MF_03212"/>
    </source>
</evidence>
<dbReference type="FunFam" id="3.40.50.360:FF:000023">
    <property type="entry name" value="NADPH--cytochrome P450 reductase"/>
    <property type="match status" value="1"/>
</dbReference>
<dbReference type="SUPFAM" id="SSF52343">
    <property type="entry name" value="Ferredoxin reductase-like, C-terminal NADP-linked domain"/>
    <property type="match status" value="1"/>
</dbReference>
<keyword evidence="14 18" id="KW-0472">Membrane</keyword>
<dbReference type="OrthoDB" id="1856718at2759"/>
<comment type="caution">
    <text evidence="21">The sequence shown here is derived from an EMBL/GenBank/DDBJ whole genome shotgun (WGS) entry which is preliminary data.</text>
</comment>
<comment type="cofactor">
    <cofactor evidence="18">
        <name>FMN</name>
        <dbReference type="ChEBI" id="CHEBI:58210"/>
    </cofactor>
    <text evidence="18">Binds 1 FMN per monomer.</text>
</comment>
<dbReference type="Gene3D" id="1.20.990.10">
    <property type="entry name" value="NADPH-cytochrome p450 Reductase, Chain A, domain 3"/>
    <property type="match status" value="1"/>
</dbReference>
<reference evidence="21" key="1">
    <citation type="journal article" date="2023" name="Plant J.">
        <title>The genome of the king protea, Protea cynaroides.</title>
        <authorList>
            <person name="Chang J."/>
            <person name="Duong T.A."/>
            <person name="Schoeman C."/>
            <person name="Ma X."/>
            <person name="Roodt D."/>
            <person name="Barker N."/>
            <person name="Li Z."/>
            <person name="Van de Peer Y."/>
            <person name="Mizrachi E."/>
        </authorList>
    </citation>
    <scope>NUCLEOTIDE SEQUENCE</scope>
    <source>
        <tissue evidence="21">Young leaves</tissue>
    </source>
</reference>
<dbReference type="InterPro" id="IPR008254">
    <property type="entry name" value="Flavodoxin/NO_synth"/>
</dbReference>
<feature type="binding site" evidence="18">
    <location>
        <begin position="479"/>
        <end position="482"/>
    </location>
    <ligand>
        <name>FAD</name>
        <dbReference type="ChEBI" id="CHEBI:57692"/>
    </ligand>
</feature>
<keyword evidence="4 18" id="KW-0288">FMN</keyword>
<dbReference type="NCBIfam" id="TIGR01509">
    <property type="entry name" value="HAD-SF-IA-v3"/>
    <property type="match status" value="1"/>
</dbReference>
<name>A0A9Q0H426_9MAGN</name>
<dbReference type="SUPFAM" id="SSF56784">
    <property type="entry name" value="HAD-like"/>
    <property type="match status" value="1"/>
</dbReference>
<keyword evidence="13 18" id="KW-0560">Oxidoreductase</keyword>
<dbReference type="FunFam" id="1.10.150.240:FF:000001">
    <property type="entry name" value="Haloacid dehalogenase-like hydrolase domain"/>
    <property type="match status" value="1"/>
</dbReference>
<dbReference type="InterPro" id="IPR029039">
    <property type="entry name" value="Flavoprotein-like_sf"/>
</dbReference>
<comment type="similarity">
    <text evidence="18">Belongs to the NADPH--cytochrome P450 reductase family.</text>
</comment>
<dbReference type="InterPro" id="IPR023214">
    <property type="entry name" value="HAD_sf"/>
</dbReference>
<dbReference type="InterPro" id="IPR023198">
    <property type="entry name" value="PGP-like_dom2"/>
</dbReference>
<feature type="domain" description="Flavodoxin-like" evidence="19">
    <location>
        <begin position="95"/>
        <end position="245"/>
    </location>
</feature>
<dbReference type="GO" id="GO:0050660">
    <property type="term" value="F:flavin adenine dinucleotide binding"/>
    <property type="evidence" value="ECO:0007669"/>
    <property type="project" value="UniProtKB-UniRule"/>
</dbReference>
<dbReference type="SUPFAM" id="SSF63380">
    <property type="entry name" value="Riboflavin synthase domain-like"/>
    <property type="match status" value="1"/>
</dbReference>
<keyword evidence="8 18" id="KW-0256">Endoplasmic reticulum</keyword>
<feature type="binding site" evidence="18">
    <location>
        <begin position="621"/>
        <end position="622"/>
    </location>
    <ligand>
        <name>NADP(+)</name>
        <dbReference type="ChEBI" id="CHEBI:58349"/>
    </ligand>
</feature>
<dbReference type="SFLD" id="SFLDG01135">
    <property type="entry name" value="C1.5.6:_HAD__Beta-PGM__Phospha"/>
    <property type="match status" value="1"/>
</dbReference>
<dbReference type="GO" id="GO:0003958">
    <property type="term" value="F:NADPH-hemoprotein reductase activity"/>
    <property type="evidence" value="ECO:0007669"/>
    <property type="project" value="UniProtKB-UniRule"/>
</dbReference>
<dbReference type="Gene3D" id="2.40.30.10">
    <property type="entry name" value="Translation factors"/>
    <property type="match status" value="1"/>
</dbReference>
<dbReference type="InterPro" id="IPR001094">
    <property type="entry name" value="Flavdoxin-like"/>
</dbReference>
<evidence type="ECO:0000256" key="5">
    <source>
        <dbReference type="ARBA" id="ARBA00022692"/>
    </source>
</evidence>
<sequence length="1029" mass="115023">MESESVKISPFDFMSAFLKRSMDPSNVSAASGEVIVVENREFMMILTTSMAVLIGCVIIFFWRKSSSQKSSKVEPLRPLVIKEPELEEDDGKKKVTILFGTQTGTAEGFAKALAEEAKARYEKATFRIVDLDDYADEDDEYEEKLKKETFVIFFLATYGDGEPTDNAAKFYKWFTEGNEKGQWLEHLQYAVFGLGNRQYEHFNKVAKVVDDIIAEQGGKRLVEVGLGDDDQCIEDDFSAWRETLWPELDQLLRDEDDTSVSTPYTAAVPEYRVVIYDPADALLQEKKLTYENGHSVYDSQHPCRVNVAVRRELHTPASDRSCTHLEFDIAGTGLSYETGDHVGVYCENASEVVEEAERLLGYSADTTFSIHSTKEDGTPISGCSPPFPSPCTVRTALTKYADLLNSPKKAALLALAAHASDPTEADRLRCLASPAGKDEYAQWIVASQRSLLEVLAEFPSAKPPLGVFFAAIAPRLQPRYYSISSSPRMAPSRIHVTCALVYEKTPAGRIHKGLCSTWMKNAVPLEERHDCSWAPIFVRQSNFRLPSDTSLPVIMIGPGTGLAPFRGFLQERLALKETGAELGPAIFFFGCRNRKVDYIYEDELNSFLNGGALSELVVAFSREGPTKEYVQHKLMEKAADVWNMISQGGYLYVCGDAKGMAKDVHRTLHTIVQEQGSLDSSKAESMVKNLQMDGSDLHSIFMVMTNLEKFNLKLITSIWHLPIIRNFKASRLKRSLTAFGEEDYDLEELDLDDPDYQDPEEEQMRQAMRASRQTLEAEAITGGRVLVIHLYMANPSGENSTKGPITHVIFDMDGLLLDTEKFYTQVQEIILARYNMTFDWSLKAKMMGMKALEAARVFVDETGLSDFLTAEQFLEEREEMLKDLFPSSELMPGATRLIRHLHENGIPICVATGSHARHFILKTQRHGELFSMMHHVVRGDDPEVKQGKPSPDIFLAAAKRFEGGPVDPEKILVFEDAPSGVAAAKNAGMSVVMVPDPRLDISHHNAADQVINSLLDFNPGNWGLPPFQD</sequence>
<dbReference type="GO" id="GO:0046872">
    <property type="term" value="F:metal ion binding"/>
    <property type="evidence" value="ECO:0007669"/>
    <property type="project" value="UniProtKB-KW"/>
</dbReference>
<evidence type="ECO:0000256" key="2">
    <source>
        <dbReference type="ARBA" id="ARBA00004131"/>
    </source>
</evidence>
<evidence type="ECO:0000256" key="13">
    <source>
        <dbReference type="ARBA" id="ARBA00023002"/>
    </source>
</evidence>
<keyword evidence="22" id="KW-1185">Reference proteome</keyword>
<keyword evidence="9 18" id="KW-0274">FAD</keyword>
<dbReference type="Pfam" id="PF00702">
    <property type="entry name" value="Hydrolase"/>
    <property type="match status" value="1"/>
</dbReference>
<dbReference type="GO" id="GO:0010181">
    <property type="term" value="F:FMN binding"/>
    <property type="evidence" value="ECO:0007669"/>
    <property type="project" value="UniProtKB-UniRule"/>
</dbReference>
<comment type="catalytic activity">
    <reaction evidence="18">
        <text>2 oxidized [cytochrome P450] + NADPH = 2 reduced [cytochrome P450] + NADP(+) + H(+)</text>
        <dbReference type="Rhea" id="RHEA:24040"/>
        <dbReference type="Rhea" id="RHEA-COMP:14627"/>
        <dbReference type="Rhea" id="RHEA-COMP:14628"/>
        <dbReference type="ChEBI" id="CHEBI:15378"/>
        <dbReference type="ChEBI" id="CHEBI:55376"/>
        <dbReference type="ChEBI" id="CHEBI:57783"/>
        <dbReference type="ChEBI" id="CHEBI:58349"/>
        <dbReference type="ChEBI" id="CHEBI:60344"/>
        <dbReference type="EC" id="1.6.2.4"/>
    </reaction>
</comment>
<dbReference type="Gene3D" id="3.40.50.80">
    <property type="entry name" value="Nucleotide-binding domain of ferredoxin-NADP reductase (FNR) module"/>
    <property type="match status" value="1"/>
</dbReference>
<keyword evidence="10" id="KW-0460">Magnesium</keyword>
<dbReference type="InterPro" id="IPR045228">
    <property type="entry name" value="Gpp1/Gpp2-like"/>
</dbReference>
<feature type="binding site" evidence="18">
    <location>
        <begin position="101"/>
        <end position="106"/>
    </location>
    <ligand>
        <name>FMN</name>
        <dbReference type="ChEBI" id="CHEBI:58210"/>
    </ligand>
</feature>
<dbReference type="InterPro" id="IPR023173">
    <property type="entry name" value="NADPH_Cyt_P450_Rdtase_alpha"/>
</dbReference>
<protein>
    <recommendedName>
        <fullName evidence="18">NADPH--cytochrome P450 reductase</fullName>
        <shortName evidence="18">CPR</shortName>
        <shortName evidence="18">P450R</shortName>
        <ecNumber evidence="18">1.6.2.4</ecNumber>
    </recommendedName>
</protein>
<dbReference type="Pfam" id="PF00258">
    <property type="entry name" value="Flavodoxin_1"/>
    <property type="match status" value="1"/>
</dbReference>
<feature type="binding site" evidence="18">
    <location>
        <begin position="513"/>
        <end position="516"/>
    </location>
    <ligand>
        <name>FAD</name>
        <dbReference type="ChEBI" id="CHEBI:57692"/>
    </ligand>
</feature>
<dbReference type="FunFam" id="3.40.50.1000:FF:000055">
    <property type="entry name" value="Haloacid dehalogenase-like hydrolase family protein"/>
    <property type="match status" value="1"/>
</dbReference>
<evidence type="ECO:0000256" key="10">
    <source>
        <dbReference type="ARBA" id="ARBA00022842"/>
    </source>
</evidence>
<evidence type="ECO:0000256" key="16">
    <source>
        <dbReference type="ARBA" id="ARBA00049369"/>
    </source>
</evidence>
<evidence type="ECO:0000256" key="1">
    <source>
        <dbReference type="ARBA" id="ARBA00001946"/>
    </source>
</evidence>
<dbReference type="InterPro" id="IPR001709">
    <property type="entry name" value="Flavoprot_Pyr_Nucl_cyt_Rdtase"/>
</dbReference>
<dbReference type="GO" id="GO:0006114">
    <property type="term" value="P:glycerol biosynthetic process"/>
    <property type="evidence" value="ECO:0007669"/>
    <property type="project" value="UniProtKB-ARBA"/>
</dbReference>
<comment type="catalytic activity">
    <reaction evidence="15">
        <text>sn-glycerol 3-phosphate + H2O = glycerol + phosphate</text>
        <dbReference type="Rhea" id="RHEA:66372"/>
        <dbReference type="ChEBI" id="CHEBI:15377"/>
        <dbReference type="ChEBI" id="CHEBI:17754"/>
        <dbReference type="ChEBI" id="CHEBI:43474"/>
        <dbReference type="ChEBI" id="CHEBI:57597"/>
        <dbReference type="EC" id="3.1.3.21"/>
    </reaction>
</comment>
<comment type="subcellular location">
    <subcellularLocation>
        <location evidence="2 18">Endoplasmic reticulum membrane</location>
        <topology evidence="2 18">Single-pass membrane protein</topology>
        <orientation evidence="2 18">Cytoplasmic side</orientation>
    </subcellularLocation>
</comment>
<evidence type="ECO:0000256" key="7">
    <source>
        <dbReference type="ARBA" id="ARBA00022801"/>
    </source>
</evidence>
<keyword evidence="7" id="KW-0378">Hydrolase</keyword>
<evidence type="ECO:0000256" key="8">
    <source>
        <dbReference type="ARBA" id="ARBA00022824"/>
    </source>
</evidence>
<dbReference type="InterPro" id="IPR003097">
    <property type="entry name" value="CysJ-like_FAD-binding"/>
</dbReference>
<evidence type="ECO:0000256" key="9">
    <source>
        <dbReference type="ARBA" id="ARBA00022827"/>
    </source>
</evidence>
<evidence type="ECO:0000256" key="3">
    <source>
        <dbReference type="ARBA" id="ARBA00022630"/>
    </source>
</evidence>
<dbReference type="PRINTS" id="PR00369">
    <property type="entry name" value="FLAVODOXIN"/>
</dbReference>
<feature type="binding site" evidence="18">
    <location>
        <begin position="194"/>
        <end position="203"/>
    </location>
    <ligand>
        <name>FMN</name>
        <dbReference type="ChEBI" id="CHEBI:58210"/>
    </ligand>
</feature>
<dbReference type="GO" id="GO:0005789">
    <property type="term" value="C:endoplasmic reticulum membrane"/>
    <property type="evidence" value="ECO:0007669"/>
    <property type="project" value="UniProtKB-SubCell"/>
</dbReference>
<dbReference type="PRINTS" id="PR00371">
    <property type="entry name" value="FPNCR"/>
</dbReference>
<dbReference type="SUPFAM" id="SSF52218">
    <property type="entry name" value="Flavoproteins"/>
    <property type="match status" value="1"/>
</dbReference>
<keyword evidence="3 18" id="KW-0285">Flavoprotein</keyword>
<feature type="binding site" evidence="18">
    <location>
        <begin position="627"/>
        <end position="631"/>
    </location>
    <ligand>
        <name>NADP(+)</name>
        <dbReference type="ChEBI" id="CHEBI:58349"/>
    </ligand>
</feature>
<dbReference type="InterPro" id="IPR001433">
    <property type="entry name" value="OxRdtase_FAD/NAD-bd"/>
</dbReference>
<dbReference type="InterPro" id="IPR023208">
    <property type="entry name" value="P450R"/>
</dbReference>
<comment type="similarity">
    <text evidence="18">In the N-terminal section; belongs to the flavodoxin family.</text>
</comment>
<dbReference type="CDD" id="cd07529">
    <property type="entry name" value="HAD_AtGPP-like"/>
    <property type="match status" value="1"/>
</dbReference>
<feature type="transmembrane region" description="Helical" evidence="18">
    <location>
        <begin position="42"/>
        <end position="62"/>
    </location>
</feature>
<feature type="binding site" evidence="18">
    <location>
        <position position="229"/>
    </location>
    <ligand>
        <name>FMN</name>
        <dbReference type="ChEBI" id="CHEBI:58210"/>
    </ligand>
</feature>
<dbReference type="EMBL" id="JAMYWD010000010">
    <property type="protein sequence ID" value="KAJ4957715.1"/>
    <property type="molecule type" value="Genomic_DNA"/>
</dbReference>
<evidence type="ECO:0000256" key="11">
    <source>
        <dbReference type="ARBA" id="ARBA00022857"/>
    </source>
</evidence>
<dbReference type="PROSITE" id="PS51384">
    <property type="entry name" value="FAD_FR"/>
    <property type="match status" value="1"/>
</dbReference>
<dbReference type="Pfam" id="PF00175">
    <property type="entry name" value="NAD_binding_1"/>
    <property type="match status" value="1"/>
</dbReference>
<dbReference type="InterPro" id="IPR017927">
    <property type="entry name" value="FAD-bd_FR_type"/>
</dbReference>
<keyword evidence="5 18" id="KW-0812">Transmembrane</keyword>
<gene>
    <name evidence="21" type="ORF">NE237_024826</name>
</gene>
<comment type="similarity">
    <text evidence="18">In the C-terminal section; belongs to the flavoprotein pyridine nucleotide cytochrome reductase family.</text>
</comment>
<comment type="function">
    <text evidence="18">This enzyme is required for electron transfer from NADP to cytochrome P450 in microsomes. It can also provide electron transfer to heme oxygenase and cytochrome B5.</text>
</comment>
<keyword evidence="12 18" id="KW-1133">Transmembrane helix</keyword>
<dbReference type="CDD" id="cd06204">
    <property type="entry name" value="CYPOR"/>
    <property type="match status" value="1"/>
</dbReference>
<dbReference type="SFLD" id="SFLDS00003">
    <property type="entry name" value="Haloacid_Dehalogenase"/>
    <property type="match status" value="1"/>
</dbReference>
<feature type="binding site" evidence="18">
    <location>
        <position position="560"/>
    </location>
    <ligand>
        <name>NADP(+)</name>
        <dbReference type="ChEBI" id="CHEBI:58349"/>
    </ligand>
</feature>
<dbReference type="GO" id="GO:0005829">
    <property type="term" value="C:cytosol"/>
    <property type="evidence" value="ECO:0007669"/>
    <property type="project" value="TreeGrafter"/>
</dbReference>
<comment type="similarity">
    <text evidence="17">Belongs to the HAD-like hydrolase superfamily. DOG/GPP family.</text>
</comment>
<comment type="cofactor">
    <cofactor evidence="1">
        <name>Mg(2+)</name>
        <dbReference type="ChEBI" id="CHEBI:18420"/>
    </cofactor>
</comment>
<accession>A0A9Q0H426</accession>
<keyword evidence="6" id="KW-0479">Metal-binding</keyword>
<dbReference type="InterPro" id="IPR017938">
    <property type="entry name" value="Riboflavin_synthase-like_b-brl"/>
</dbReference>
<evidence type="ECO:0000256" key="4">
    <source>
        <dbReference type="ARBA" id="ARBA00022643"/>
    </source>
</evidence>
<dbReference type="PANTHER" id="PTHR19384">
    <property type="entry name" value="NITRIC OXIDE SYNTHASE-RELATED"/>
    <property type="match status" value="1"/>
</dbReference>
<dbReference type="PROSITE" id="PS50902">
    <property type="entry name" value="FLAVODOXIN_LIKE"/>
    <property type="match status" value="1"/>
</dbReference>
<dbReference type="EC" id="1.6.2.4" evidence="18"/>
<keyword evidence="11 18" id="KW-0521">NADP</keyword>
<comment type="caution">
    <text evidence="18">Lacks conserved residue(s) required for the propagation of feature annotation.</text>
</comment>
<evidence type="ECO:0000256" key="6">
    <source>
        <dbReference type="ARBA" id="ARBA00022723"/>
    </source>
</evidence>
<feature type="domain" description="FAD-binding FR-type" evidence="20">
    <location>
        <begin position="300"/>
        <end position="546"/>
    </location>
</feature>
<evidence type="ECO:0000259" key="20">
    <source>
        <dbReference type="PROSITE" id="PS51384"/>
    </source>
</evidence>
<feature type="binding site" evidence="18">
    <location>
        <position position="663"/>
    </location>
    <ligand>
        <name>NADP(+)</name>
        <dbReference type="ChEBI" id="CHEBI:58349"/>
    </ligand>
</feature>
<dbReference type="GO" id="GO:0050661">
    <property type="term" value="F:NADP binding"/>
    <property type="evidence" value="ECO:0007669"/>
    <property type="project" value="UniProtKB-UniRule"/>
</dbReference>
<dbReference type="Gene3D" id="3.40.50.360">
    <property type="match status" value="1"/>
</dbReference>
<dbReference type="Proteomes" id="UP001141806">
    <property type="component" value="Unassembled WGS sequence"/>
</dbReference>
<dbReference type="GO" id="GO:0043136">
    <property type="term" value="F:sn-glycerol 3-phosphatase activity"/>
    <property type="evidence" value="ECO:0007669"/>
    <property type="project" value="UniProtKB-ARBA"/>
</dbReference>
<evidence type="ECO:0000256" key="15">
    <source>
        <dbReference type="ARBA" id="ARBA00048354"/>
    </source>
</evidence>
<evidence type="ECO:0000313" key="21">
    <source>
        <dbReference type="EMBL" id="KAJ4957715.1"/>
    </source>
</evidence>
<dbReference type="InterPro" id="IPR036412">
    <property type="entry name" value="HAD-like_sf"/>
</dbReference>
<dbReference type="SFLD" id="SFLDG01129">
    <property type="entry name" value="C1.5:_HAD__Beta-PGM__Phosphata"/>
    <property type="match status" value="1"/>
</dbReference>
<evidence type="ECO:0000259" key="19">
    <source>
        <dbReference type="PROSITE" id="PS50902"/>
    </source>
</evidence>
<evidence type="ECO:0000256" key="14">
    <source>
        <dbReference type="ARBA" id="ARBA00023136"/>
    </source>
</evidence>
<comment type="catalytic activity">
    <reaction evidence="16">
        <text>sn-glycerol 1-phosphate + H2O = glycerol + phosphate</text>
        <dbReference type="Rhea" id="RHEA:46084"/>
        <dbReference type="ChEBI" id="CHEBI:15377"/>
        <dbReference type="ChEBI" id="CHEBI:17754"/>
        <dbReference type="ChEBI" id="CHEBI:43474"/>
        <dbReference type="ChEBI" id="CHEBI:57685"/>
        <dbReference type="EC" id="3.1.3.21"/>
    </reaction>
</comment>
<comment type="cofactor">
    <cofactor evidence="18">
        <name>FAD</name>
        <dbReference type="ChEBI" id="CHEBI:57692"/>
    </cofactor>
    <text evidence="18">Binds 1 FAD per monomer.</text>
</comment>
<dbReference type="AlphaFoldDB" id="A0A9Q0H426"/>
<feature type="binding site" evidence="18">
    <location>
        <position position="320"/>
    </location>
    <ligand>
        <name>NADP(+)</name>
        <dbReference type="ChEBI" id="CHEBI:58349"/>
    </ligand>
</feature>
<dbReference type="Gene3D" id="1.10.150.240">
    <property type="entry name" value="Putative phosphatase, domain 2"/>
    <property type="match status" value="1"/>
</dbReference>
<feature type="binding site" evidence="18">
    <location>
        <begin position="497"/>
        <end position="499"/>
    </location>
    <ligand>
        <name>FAD</name>
        <dbReference type="ChEBI" id="CHEBI:57692"/>
    </ligand>
</feature>
<proteinExistence type="inferred from homology"/>
<dbReference type="InterPro" id="IPR039261">
    <property type="entry name" value="FNR_nucleotide-bd"/>
</dbReference>
<dbReference type="HAMAP" id="MF_03212">
    <property type="entry name" value="NCPR"/>
    <property type="match status" value="1"/>
</dbReference>
<dbReference type="FunFam" id="1.20.990.10:FF:000003">
    <property type="entry name" value="NADPH--cytochrome P450 reductase"/>
    <property type="match status" value="1"/>
</dbReference>